<dbReference type="Proteomes" id="UP000031967">
    <property type="component" value="Unassembled WGS sequence"/>
</dbReference>
<dbReference type="RefSeq" id="WP_041048931.1">
    <property type="nucleotide sequence ID" value="NZ_JXAK01000031.1"/>
</dbReference>
<keyword evidence="2" id="KW-1185">Reference proteome</keyword>
<reference evidence="1 2" key="1">
    <citation type="submission" date="2014-12" db="EMBL/GenBank/DDBJ databases">
        <title>Draft genome sequence of Paenibacillus kamchatkensis strain B-2647.</title>
        <authorList>
            <person name="Karlyshev A.V."/>
            <person name="Kudryashova E.B."/>
        </authorList>
    </citation>
    <scope>NUCLEOTIDE SEQUENCE [LARGE SCALE GENOMIC DNA]</scope>
    <source>
        <strain evidence="1 2">VKM B-2647</strain>
    </source>
</reference>
<gene>
    <name evidence="1" type="ORF">SD70_17835</name>
</gene>
<dbReference type="EMBL" id="JXAK01000031">
    <property type="protein sequence ID" value="KIL39804.1"/>
    <property type="molecule type" value="Genomic_DNA"/>
</dbReference>
<evidence type="ECO:0000313" key="2">
    <source>
        <dbReference type="Proteomes" id="UP000031967"/>
    </source>
</evidence>
<name>A0ABR5AFI5_9BACL</name>
<dbReference type="SUPFAM" id="SSF48576">
    <property type="entry name" value="Terpenoid synthases"/>
    <property type="match status" value="1"/>
</dbReference>
<proteinExistence type="predicted"/>
<organism evidence="1 2">
    <name type="scientific">Gordoniibacillus kamchatkensis</name>
    <dbReference type="NCBI Taxonomy" id="1590651"/>
    <lineage>
        <taxon>Bacteria</taxon>
        <taxon>Bacillati</taxon>
        <taxon>Bacillota</taxon>
        <taxon>Bacilli</taxon>
        <taxon>Bacillales</taxon>
        <taxon>Paenibacillaceae</taxon>
        <taxon>Gordoniibacillus</taxon>
    </lineage>
</organism>
<dbReference type="InterPro" id="IPR008949">
    <property type="entry name" value="Isoprenoid_synthase_dom_sf"/>
</dbReference>
<evidence type="ECO:0000313" key="1">
    <source>
        <dbReference type="EMBL" id="KIL39804.1"/>
    </source>
</evidence>
<accession>A0ABR5AFI5</accession>
<sequence length="311" mass="35461">MDWLEPYRSELREVFAEAERVCGRLPAPVAKMAAAYLDKFSIQNEGSGKNYICYTLPFWMKEETRLNPELYRQLSLANVFLMLHFFIQDDLMDSGMPNCREMLPLANFMQHEYMSVYQILFPPESSFWSYYRTYLSEWADAVLHENDPGYFAERHGRLAHKASPVKLASTGSLLLADKHELIPAVSDIVDAVLDTLQTVDDYADWQEDLADGNYNALVALVRSLLPEGEAVTESVMHKWIYDRSVLDLYAQNAADRHRSLRQQPFNLPDLVSFHGSLVDNLVSAAATIENEKSRLISGGLYYLLSKEGKIG</sequence>
<protein>
    <recommendedName>
        <fullName evidence="3">Terpene synthase</fullName>
    </recommendedName>
</protein>
<evidence type="ECO:0008006" key="3">
    <source>
        <dbReference type="Google" id="ProtNLM"/>
    </source>
</evidence>
<comment type="caution">
    <text evidence="1">The sequence shown here is derived from an EMBL/GenBank/DDBJ whole genome shotgun (WGS) entry which is preliminary data.</text>
</comment>